<reference evidence="1 2" key="1">
    <citation type="submission" date="2013-02" db="EMBL/GenBank/DDBJ databases">
        <title>The Genome Sequence of Acinetobacter sp. NIPH 758.</title>
        <authorList>
            <consortium name="The Broad Institute Genome Sequencing Platform"/>
            <consortium name="The Broad Institute Genome Sequencing Center for Infectious Disease"/>
            <person name="Cerqueira G."/>
            <person name="Feldgarden M."/>
            <person name="Courvalin P."/>
            <person name="Perichon B."/>
            <person name="Grillot-Courvalin C."/>
            <person name="Clermont D."/>
            <person name="Rocha E."/>
            <person name="Yoon E.-J."/>
            <person name="Nemec A."/>
            <person name="Walker B."/>
            <person name="Young S.K."/>
            <person name="Zeng Q."/>
            <person name="Gargeya S."/>
            <person name="Fitzgerald M."/>
            <person name="Haas B."/>
            <person name="Abouelleil A."/>
            <person name="Alvarado L."/>
            <person name="Arachchi H.M."/>
            <person name="Berlin A.M."/>
            <person name="Chapman S.B."/>
            <person name="Dewar J."/>
            <person name="Goldberg J."/>
            <person name="Griggs A."/>
            <person name="Gujja S."/>
            <person name="Hansen M."/>
            <person name="Howarth C."/>
            <person name="Imamovic A."/>
            <person name="Larimer J."/>
            <person name="McCowan C."/>
            <person name="Murphy C."/>
            <person name="Neiman D."/>
            <person name="Pearson M."/>
            <person name="Priest M."/>
            <person name="Roberts A."/>
            <person name="Saif S."/>
            <person name="Shea T."/>
            <person name="Sisk P."/>
            <person name="Sykes S."/>
            <person name="Wortman J."/>
            <person name="Nusbaum C."/>
            <person name="Birren B."/>
        </authorList>
    </citation>
    <scope>NUCLEOTIDE SEQUENCE [LARGE SCALE GENOMIC DNA]</scope>
    <source>
        <strain evidence="1 2">NIPH 758</strain>
    </source>
</reference>
<evidence type="ECO:0000313" key="1">
    <source>
        <dbReference type="EMBL" id="ENU93946.1"/>
    </source>
</evidence>
<gene>
    <name evidence="1" type="ORF">F971_00384</name>
</gene>
<proteinExistence type="predicted"/>
<comment type="caution">
    <text evidence="1">The sequence shown here is derived from an EMBL/GenBank/DDBJ whole genome shotgun (WGS) entry which is preliminary data.</text>
</comment>
<dbReference type="Proteomes" id="UP000013049">
    <property type="component" value="Unassembled WGS sequence"/>
</dbReference>
<accession>N8V279</accession>
<sequence length="262" mass="30391">MIKNNSFENIIMNKQDQQNIILCIPGIWKNHQDLLHALLTYDTGYIYAGVIIKSLTSDYFAEIEEHKNDPNVSQVFRQQSMNRFSERELQEIEQHHMVIYVICEAGSIALAQQALLLGQALLKAGGLAIKIETSGITHLRSDWLKFDTENLFDLYKAFIPTVYDQDSLYSCGMHQFGKSDGCIDLKVEHASYILNQFLLYLLIENPTLLEKQTFSVEEGAEVLKLHRKESSDFFEKESLYFNRWGVWSLKQNFSLKKLFRFS</sequence>
<dbReference type="eggNOG" id="COG3779">
    <property type="taxonomic scope" value="Bacteria"/>
</dbReference>
<evidence type="ECO:0000313" key="2">
    <source>
        <dbReference type="Proteomes" id="UP000013049"/>
    </source>
</evidence>
<name>N8V279_9GAMM</name>
<dbReference type="HOGENOM" id="CLU_098595_0_0_6"/>
<organism evidence="1 2">
    <name type="scientific">Acinetobacter vivianii</name>
    <dbReference type="NCBI Taxonomy" id="1776742"/>
    <lineage>
        <taxon>Bacteria</taxon>
        <taxon>Pseudomonadati</taxon>
        <taxon>Pseudomonadota</taxon>
        <taxon>Gammaproteobacteria</taxon>
        <taxon>Moraxellales</taxon>
        <taxon>Moraxellaceae</taxon>
        <taxon>Acinetobacter</taxon>
    </lineage>
</organism>
<dbReference type="AlphaFoldDB" id="N8V279"/>
<protein>
    <recommendedName>
        <fullName evidence="3">DUF4261 domain-containing protein</fullName>
    </recommendedName>
</protein>
<evidence type="ECO:0008006" key="3">
    <source>
        <dbReference type="Google" id="ProtNLM"/>
    </source>
</evidence>
<dbReference type="EMBL" id="APPC01000005">
    <property type="protein sequence ID" value="ENU93946.1"/>
    <property type="molecule type" value="Genomic_DNA"/>
</dbReference>
<dbReference type="PATRIC" id="fig|1217712.3.peg.368"/>